<organism evidence="7 8">
    <name type="scientific">Sulfuracidifex tepidarius</name>
    <dbReference type="NCBI Taxonomy" id="1294262"/>
    <lineage>
        <taxon>Archaea</taxon>
        <taxon>Thermoproteota</taxon>
        <taxon>Thermoprotei</taxon>
        <taxon>Sulfolobales</taxon>
        <taxon>Sulfolobaceae</taxon>
        <taxon>Sulfuracidifex</taxon>
    </lineage>
</organism>
<name>A0A510E615_9CREN</name>
<sequence>MSKKVFIRESSGLVRQMGSKHAFAKVLALIVPISLYYTLVYSPALPAASWYVGIIISPLLALPIFMTYLKLAEYIPRSSGEYIYISRIVGPLPATIQGVANIISTPLLASILSQIEVSAGIVPAIQVIGLSLHDQYLVNLGTSILSNSTYYFLASLASLFAMWLVSISPQRIMGNFLFVIASMQVIGSLLVIYLFSQGRAVFEADFNKFSSIFGGPSYSYIASQGSSLYSPTFDGIQTLVFSILMLMWLFVWFFGPSYFAGEYKQASRSLKVGMLSGFGIATFVIVALTFLTADTMGIPFFNYVALNGWGSTIPVSAGEGYIAWAGVMAISVPILAILVGLLNVGIQMVAGPLSLAIPSRVMLAMSFDRILPERLAYVNSKLQTPLLASLVALGIAVFFEVATLLLGLAISTIALVAVLFIYQFLQATISATVAGFKGIPGVSLTEKERKELKIFGSIASVILAISVIIAIGYAAVNPLYLTMVLSGNLAVNIGLIVIIPVLGLLTYFVSKHAREKEGMDLNVVFKEIPPE</sequence>
<feature type="transmembrane region" description="Helical" evidence="6">
    <location>
        <begin position="454"/>
        <end position="476"/>
    </location>
</feature>
<reference evidence="8" key="1">
    <citation type="submission" date="2018-09" db="EMBL/GenBank/DDBJ databases">
        <title>Complete Genome Sequencing of Sulfolobus sp. JCM 16834.</title>
        <authorList>
            <person name="Kato S."/>
            <person name="Itoh T."/>
            <person name="Ohkuma M."/>
        </authorList>
    </citation>
    <scope>NUCLEOTIDE SEQUENCE [LARGE SCALE GENOMIC DNA]</scope>
    <source>
        <strain evidence="8">IC-007</strain>
    </source>
</reference>
<evidence type="ECO:0000256" key="4">
    <source>
        <dbReference type="ARBA" id="ARBA00022989"/>
    </source>
</evidence>
<feature type="transmembrane region" description="Helical" evidence="6">
    <location>
        <begin position="107"/>
        <end position="128"/>
    </location>
</feature>
<evidence type="ECO:0000313" key="7">
    <source>
        <dbReference type="EMBL" id="BBG27949.1"/>
    </source>
</evidence>
<evidence type="ECO:0000256" key="2">
    <source>
        <dbReference type="ARBA" id="ARBA00022475"/>
    </source>
</evidence>
<feature type="transmembrane region" description="Helical" evidence="6">
    <location>
        <begin position="21"/>
        <end position="42"/>
    </location>
</feature>
<feature type="transmembrane region" description="Helical" evidence="6">
    <location>
        <begin position="172"/>
        <end position="195"/>
    </location>
</feature>
<feature type="transmembrane region" description="Helical" evidence="6">
    <location>
        <begin position="387"/>
        <end position="420"/>
    </location>
</feature>
<dbReference type="PANTHER" id="PTHR42770">
    <property type="entry name" value="AMINO ACID TRANSPORTER-RELATED"/>
    <property type="match status" value="1"/>
</dbReference>
<dbReference type="RefSeq" id="WP_149565047.1">
    <property type="nucleotide sequence ID" value="NZ_AP018930.1"/>
</dbReference>
<dbReference type="GO" id="GO:0005886">
    <property type="term" value="C:plasma membrane"/>
    <property type="evidence" value="ECO:0007669"/>
    <property type="project" value="UniProtKB-SubCell"/>
</dbReference>
<evidence type="ECO:0008006" key="9">
    <source>
        <dbReference type="Google" id="ProtNLM"/>
    </source>
</evidence>
<dbReference type="EMBL" id="AP018930">
    <property type="protein sequence ID" value="BBG27949.1"/>
    <property type="molecule type" value="Genomic_DNA"/>
</dbReference>
<dbReference type="AlphaFoldDB" id="A0A510E615"/>
<feature type="transmembrane region" description="Helical" evidence="6">
    <location>
        <begin position="148"/>
        <end position="165"/>
    </location>
</feature>
<feature type="transmembrane region" description="Helical" evidence="6">
    <location>
        <begin position="488"/>
        <end position="509"/>
    </location>
</feature>
<evidence type="ECO:0000256" key="6">
    <source>
        <dbReference type="SAM" id="Phobius"/>
    </source>
</evidence>
<dbReference type="GeneID" id="41718784"/>
<gene>
    <name evidence="7" type="ORF">IC007_2504</name>
</gene>
<comment type="subcellular location">
    <subcellularLocation>
        <location evidence="1">Cell membrane</location>
        <topology evidence="1">Multi-pass membrane protein</topology>
    </subcellularLocation>
</comment>
<proteinExistence type="predicted"/>
<dbReference type="Gene3D" id="1.20.1740.10">
    <property type="entry name" value="Amino acid/polyamine transporter I"/>
    <property type="match status" value="1"/>
</dbReference>
<feature type="transmembrane region" description="Helical" evidence="6">
    <location>
        <begin position="48"/>
        <end position="69"/>
    </location>
</feature>
<feature type="transmembrane region" description="Helical" evidence="6">
    <location>
        <begin position="272"/>
        <end position="301"/>
    </location>
</feature>
<keyword evidence="5 6" id="KW-0472">Membrane</keyword>
<dbReference type="InterPro" id="IPR050367">
    <property type="entry name" value="APC_superfamily"/>
</dbReference>
<evidence type="ECO:0000313" key="8">
    <source>
        <dbReference type="Proteomes" id="UP000325030"/>
    </source>
</evidence>
<keyword evidence="4 6" id="KW-1133">Transmembrane helix</keyword>
<dbReference type="PIRSF" id="PIRSF006060">
    <property type="entry name" value="AA_transporter"/>
    <property type="match status" value="1"/>
</dbReference>
<keyword evidence="3 6" id="KW-0812">Transmembrane</keyword>
<dbReference type="GO" id="GO:0022857">
    <property type="term" value="F:transmembrane transporter activity"/>
    <property type="evidence" value="ECO:0007669"/>
    <property type="project" value="InterPro"/>
</dbReference>
<feature type="transmembrane region" description="Helical" evidence="6">
    <location>
        <begin position="239"/>
        <end position="260"/>
    </location>
</feature>
<dbReference type="InterPro" id="IPR002293">
    <property type="entry name" value="AA/rel_permease1"/>
</dbReference>
<evidence type="ECO:0000256" key="3">
    <source>
        <dbReference type="ARBA" id="ARBA00022692"/>
    </source>
</evidence>
<evidence type="ECO:0000256" key="1">
    <source>
        <dbReference type="ARBA" id="ARBA00004651"/>
    </source>
</evidence>
<dbReference type="Pfam" id="PF13520">
    <property type="entry name" value="AA_permease_2"/>
    <property type="match status" value="1"/>
</dbReference>
<protein>
    <recommendedName>
        <fullName evidence="9">Amino acid permease/ SLC12A domain-containing protein</fullName>
    </recommendedName>
</protein>
<dbReference type="PANTHER" id="PTHR42770:SF7">
    <property type="entry name" value="MEMBRANE PROTEIN"/>
    <property type="match status" value="1"/>
</dbReference>
<feature type="transmembrane region" description="Helical" evidence="6">
    <location>
        <begin position="321"/>
        <end position="342"/>
    </location>
</feature>
<accession>A0A510E615</accession>
<dbReference type="Proteomes" id="UP000325030">
    <property type="component" value="Chromosome"/>
</dbReference>
<evidence type="ECO:0000256" key="5">
    <source>
        <dbReference type="ARBA" id="ARBA00023136"/>
    </source>
</evidence>
<keyword evidence="2" id="KW-1003">Cell membrane</keyword>